<dbReference type="Proteomes" id="UP000823775">
    <property type="component" value="Unassembled WGS sequence"/>
</dbReference>
<accession>A0ABS8S919</accession>
<reference evidence="1 2" key="1">
    <citation type="journal article" date="2021" name="BMC Genomics">
        <title>Datura genome reveals duplications of psychoactive alkaloid biosynthetic genes and high mutation rate following tissue culture.</title>
        <authorList>
            <person name="Rajewski A."/>
            <person name="Carter-House D."/>
            <person name="Stajich J."/>
            <person name="Litt A."/>
        </authorList>
    </citation>
    <scope>NUCLEOTIDE SEQUENCE [LARGE SCALE GENOMIC DNA]</scope>
    <source>
        <strain evidence="1">AR-01</strain>
    </source>
</reference>
<proteinExistence type="predicted"/>
<protein>
    <submittedName>
        <fullName evidence="1">Uncharacterized protein</fullName>
    </submittedName>
</protein>
<name>A0ABS8S919_DATST</name>
<organism evidence="1 2">
    <name type="scientific">Datura stramonium</name>
    <name type="common">Jimsonweed</name>
    <name type="synonym">Common thornapple</name>
    <dbReference type="NCBI Taxonomy" id="4076"/>
    <lineage>
        <taxon>Eukaryota</taxon>
        <taxon>Viridiplantae</taxon>
        <taxon>Streptophyta</taxon>
        <taxon>Embryophyta</taxon>
        <taxon>Tracheophyta</taxon>
        <taxon>Spermatophyta</taxon>
        <taxon>Magnoliopsida</taxon>
        <taxon>eudicotyledons</taxon>
        <taxon>Gunneridae</taxon>
        <taxon>Pentapetalae</taxon>
        <taxon>asterids</taxon>
        <taxon>lamiids</taxon>
        <taxon>Solanales</taxon>
        <taxon>Solanaceae</taxon>
        <taxon>Solanoideae</taxon>
        <taxon>Datureae</taxon>
        <taxon>Datura</taxon>
    </lineage>
</organism>
<feature type="non-terminal residue" evidence="1">
    <location>
        <position position="1"/>
    </location>
</feature>
<sequence>KALSSSPRSQFVEVKMLSSTSHCISLKQRLLSSYTNISFPLKQRRYPLHKDHISLEAKALSSIQHCIFIKAKALSTRINTAFCQPKALSSILASHFAEAKTLSPVMTLHSPQQRIRAIDGYIPSTLH</sequence>
<keyword evidence="2" id="KW-1185">Reference proteome</keyword>
<comment type="caution">
    <text evidence="1">The sequence shown here is derived from an EMBL/GenBank/DDBJ whole genome shotgun (WGS) entry which is preliminary data.</text>
</comment>
<evidence type="ECO:0000313" key="1">
    <source>
        <dbReference type="EMBL" id="MCD7455301.1"/>
    </source>
</evidence>
<evidence type="ECO:0000313" key="2">
    <source>
        <dbReference type="Proteomes" id="UP000823775"/>
    </source>
</evidence>
<gene>
    <name evidence="1" type="ORF">HAX54_027770</name>
</gene>
<dbReference type="EMBL" id="JACEIK010000339">
    <property type="protein sequence ID" value="MCD7455301.1"/>
    <property type="molecule type" value="Genomic_DNA"/>
</dbReference>